<proteinExistence type="predicted"/>
<name>F9PA78_STRCV</name>
<dbReference type="AlphaFoldDB" id="F9PA78"/>
<dbReference type="EMBL" id="AFUP01000009">
    <property type="protein sequence ID" value="EGV07020.1"/>
    <property type="molecule type" value="Genomic_DNA"/>
</dbReference>
<evidence type="ECO:0000313" key="1">
    <source>
        <dbReference type="EMBL" id="EGV07020.1"/>
    </source>
</evidence>
<accession>F9PA78</accession>
<evidence type="ECO:0000313" key="2">
    <source>
        <dbReference type="EMBL" id="EGV07966.1"/>
    </source>
</evidence>
<organism evidence="1 3">
    <name type="scientific">Streptococcus constellatus subsp. pharyngis SK1060 = CCUG 46377</name>
    <dbReference type="NCBI Taxonomy" id="1035184"/>
    <lineage>
        <taxon>Bacteria</taxon>
        <taxon>Bacillati</taxon>
        <taxon>Bacillota</taxon>
        <taxon>Bacilli</taxon>
        <taxon>Lactobacillales</taxon>
        <taxon>Streptococcaceae</taxon>
        <taxon>Streptococcus</taxon>
        <taxon>Streptococcus anginosus group</taxon>
    </lineage>
</organism>
<evidence type="ECO:0000313" key="3">
    <source>
        <dbReference type="Proteomes" id="UP000003287"/>
    </source>
</evidence>
<gene>
    <name evidence="2" type="ORF">HMPREF1042_1394</name>
    <name evidence="1" type="ORF">HMPREF1042_2134</name>
</gene>
<reference evidence="1 3" key="1">
    <citation type="submission" date="2011-06" db="EMBL/GenBank/DDBJ databases">
        <authorList>
            <person name="Harkins D.M."/>
            <person name="Madupu R."/>
            <person name="Durkin A.S."/>
            <person name="Torralba M."/>
            <person name="Methe B."/>
            <person name="Sutton G.G."/>
            <person name="Nelson K.E."/>
        </authorList>
    </citation>
    <scope>NUCLEOTIDE SEQUENCE [LARGE SCALE GENOMIC DNA]</scope>
    <source>
        <strain evidence="1 3">SK1060</strain>
    </source>
</reference>
<protein>
    <submittedName>
        <fullName evidence="1">Uncharacterized protein</fullName>
    </submittedName>
</protein>
<dbReference type="EMBL" id="AFUP01000006">
    <property type="protein sequence ID" value="EGV07966.1"/>
    <property type="molecule type" value="Genomic_DNA"/>
</dbReference>
<sequence>MPFKYLEFTIPVFHKLKRTDLPSLYKGKSALIYKVII</sequence>
<dbReference type="Proteomes" id="UP000003287">
    <property type="component" value="Unassembled WGS sequence"/>
</dbReference>